<dbReference type="PANTHER" id="PTHR23150">
    <property type="entry name" value="SULFATASE MODIFYING FACTOR 1, 2"/>
    <property type="match status" value="1"/>
</dbReference>
<evidence type="ECO:0000259" key="1">
    <source>
        <dbReference type="Pfam" id="PF03781"/>
    </source>
</evidence>
<organism evidence="2 3">
    <name type="scientific">Candidatus Falkowbacteria bacterium CG23_combo_of_CG06-09_8_20_14_all_49_15</name>
    <dbReference type="NCBI Taxonomy" id="1974572"/>
    <lineage>
        <taxon>Bacteria</taxon>
        <taxon>Candidatus Falkowiibacteriota</taxon>
    </lineage>
</organism>
<dbReference type="AlphaFoldDB" id="A0A2G9ZKW2"/>
<dbReference type="InterPro" id="IPR042095">
    <property type="entry name" value="SUMF_sf"/>
</dbReference>
<dbReference type="InterPro" id="IPR016187">
    <property type="entry name" value="CTDL_fold"/>
</dbReference>
<gene>
    <name evidence="2" type="ORF">COX22_02360</name>
</gene>
<dbReference type="PANTHER" id="PTHR23150:SF19">
    <property type="entry name" value="FORMYLGLYCINE-GENERATING ENZYME"/>
    <property type="match status" value="1"/>
</dbReference>
<dbReference type="EMBL" id="PCSD01000049">
    <property type="protein sequence ID" value="PIP33815.1"/>
    <property type="molecule type" value="Genomic_DNA"/>
</dbReference>
<name>A0A2G9ZKW2_9BACT</name>
<accession>A0A2G9ZKW2</accession>
<dbReference type="InterPro" id="IPR005532">
    <property type="entry name" value="SUMF_dom"/>
</dbReference>
<feature type="domain" description="Sulfatase-modifying factor enzyme-like" evidence="1">
    <location>
        <begin position="72"/>
        <end position="291"/>
    </location>
</feature>
<protein>
    <recommendedName>
        <fullName evidence="1">Sulfatase-modifying factor enzyme-like domain-containing protein</fullName>
    </recommendedName>
</protein>
<dbReference type="Proteomes" id="UP000230729">
    <property type="component" value="Unassembled WGS sequence"/>
</dbReference>
<dbReference type="SUPFAM" id="SSF56436">
    <property type="entry name" value="C-type lectin-like"/>
    <property type="match status" value="1"/>
</dbReference>
<dbReference type="GO" id="GO:0120147">
    <property type="term" value="F:formylglycine-generating oxidase activity"/>
    <property type="evidence" value="ECO:0007669"/>
    <property type="project" value="TreeGrafter"/>
</dbReference>
<evidence type="ECO:0000313" key="2">
    <source>
        <dbReference type="EMBL" id="PIP33815.1"/>
    </source>
</evidence>
<reference evidence="2 3" key="1">
    <citation type="submission" date="2017-09" db="EMBL/GenBank/DDBJ databases">
        <title>Depth-based differentiation of microbial function through sediment-hosted aquifers and enrichment of novel symbionts in the deep terrestrial subsurface.</title>
        <authorList>
            <person name="Probst A.J."/>
            <person name="Ladd B."/>
            <person name="Jarett J.K."/>
            <person name="Geller-Mcgrath D.E."/>
            <person name="Sieber C.M."/>
            <person name="Emerson J.B."/>
            <person name="Anantharaman K."/>
            <person name="Thomas B.C."/>
            <person name="Malmstrom R."/>
            <person name="Stieglmeier M."/>
            <person name="Klingl A."/>
            <person name="Woyke T."/>
            <person name="Ryan C.M."/>
            <person name="Banfield J.F."/>
        </authorList>
    </citation>
    <scope>NUCLEOTIDE SEQUENCE [LARGE SCALE GENOMIC DNA]</scope>
    <source>
        <strain evidence="2">CG23_combo_of_CG06-09_8_20_14_all_49_15</strain>
    </source>
</reference>
<comment type="caution">
    <text evidence="2">The sequence shown here is derived from an EMBL/GenBank/DDBJ whole genome shotgun (WGS) entry which is preliminary data.</text>
</comment>
<proteinExistence type="predicted"/>
<dbReference type="Gene3D" id="3.90.1580.10">
    <property type="entry name" value="paralog of FGE (formylglycine-generating enzyme)"/>
    <property type="match status" value="1"/>
</dbReference>
<dbReference type="Pfam" id="PF03781">
    <property type="entry name" value="FGE-sulfatase"/>
    <property type="match status" value="1"/>
</dbReference>
<dbReference type="InterPro" id="IPR051043">
    <property type="entry name" value="Sulfatase_Mod_Factor_Kinase"/>
</dbReference>
<evidence type="ECO:0000313" key="3">
    <source>
        <dbReference type="Proteomes" id="UP000230729"/>
    </source>
</evidence>
<sequence>MFRKKSSDKSGRIFKMILKSLGSGLVIIFLGTVGLDAVDHYDDLSQSIAGRIIFGQAKEKCPPDMVLVPAAWGDFCIDRYEVSAAANCPHQNPEGAMQSRENIDHEKCLPMSMPQAFPWTNISQNQAAQACAKAGKRLPSSREWSLAALGTPDHDSAWGKDDCQVADNWDKQPGLSGSGQKCVSYVGAFDLIGNVWEWVDGAVYDGLYEGRPLPDAGYVSGISQEDGFPSSTEAFPSPDYYQDYFWIKAKETRAIARGGYWNNESQAGQYAYYADAAPSFTGKGVGFRCVKRAENGL</sequence>